<keyword evidence="3" id="KW-0133">Cell shape</keyword>
<dbReference type="InterPro" id="IPR015946">
    <property type="entry name" value="KH_dom-like_a/b"/>
</dbReference>
<gene>
    <name evidence="3" type="primary">khpA</name>
    <name evidence="4" type="ORF">OXPF_20980</name>
</gene>
<dbReference type="GO" id="GO:0008360">
    <property type="term" value="P:regulation of cell shape"/>
    <property type="evidence" value="ECO:0007669"/>
    <property type="project" value="UniProtKB-KW"/>
</dbReference>
<comment type="caution">
    <text evidence="4">The sequence shown here is derived from an EMBL/GenBank/DDBJ whole genome shotgun (WGS) entry which is preliminary data.</text>
</comment>
<dbReference type="PATRIC" id="fig|36849.3.peg.2216"/>
<dbReference type="InterPro" id="IPR009019">
    <property type="entry name" value="KH_sf_prok-type"/>
</dbReference>
<keyword evidence="2 3" id="KW-0694">RNA-binding</keyword>
<dbReference type="Gene3D" id="3.30.300.20">
    <property type="match status" value="1"/>
</dbReference>
<dbReference type="OrthoDB" id="9812389at2"/>
<name>A0A0P8W5J1_9CLOT</name>
<dbReference type="GO" id="GO:0003723">
    <property type="term" value="F:RNA binding"/>
    <property type="evidence" value="ECO:0007669"/>
    <property type="project" value="UniProtKB-UniRule"/>
</dbReference>
<keyword evidence="3" id="KW-0961">Cell wall biogenesis/degradation</keyword>
<dbReference type="Pfam" id="PF13083">
    <property type="entry name" value="KH_KhpA-B"/>
    <property type="match status" value="1"/>
</dbReference>
<dbReference type="PANTHER" id="PTHR34654">
    <property type="entry name" value="UPF0109 PROTEIN SCO5592"/>
    <property type="match status" value="1"/>
</dbReference>
<dbReference type="PANTHER" id="PTHR34654:SF1">
    <property type="entry name" value="RNA-BINDING PROTEIN KHPA"/>
    <property type="match status" value="1"/>
</dbReference>
<evidence type="ECO:0000256" key="2">
    <source>
        <dbReference type="ARBA" id="ARBA00022884"/>
    </source>
</evidence>
<comment type="subcellular location">
    <subcellularLocation>
        <location evidence="3">Cytoplasm</location>
    </subcellularLocation>
</comment>
<evidence type="ECO:0000313" key="4">
    <source>
        <dbReference type="EMBL" id="KPU43933.1"/>
    </source>
</evidence>
<dbReference type="STRING" id="36849.OXPF_20980"/>
<dbReference type="InterPro" id="IPR020627">
    <property type="entry name" value="KhpA"/>
</dbReference>
<dbReference type="HAMAP" id="MF_00088">
    <property type="entry name" value="KhpA"/>
    <property type="match status" value="1"/>
</dbReference>
<evidence type="ECO:0000256" key="3">
    <source>
        <dbReference type="HAMAP-Rule" id="MF_00088"/>
    </source>
</evidence>
<accession>A0A0P8W5J1</accession>
<keyword evidence="3" id="KW-0143">Chaperone</keyword>
<comment type="similarity">
    <text evidence="3">Belongs to the KhpA RNA-binding protein family.</text>
</comment>
<dbReference type="RefSeq" id="WP_054875145.1">
    <property type="nucleotide sequence ID" value="NZ_LKET01000032.1"/>
</dbReference>
<dbReference type="PROSITE" id="PS50084">
    <property type="entry name" value="KH_TYPE_1"/>
    <property type="match status" value="1"/>
</dbReference>
<keyword evidence="5" id="KW-1185">Reference proteome</keyword>
<dbReference type="AlphaFoldDB" id="A0A0P8W5J1"/>
<sequence>MRELVEIIAKSLVDSPDEVQVSEIAGEQSVILELRVAPDDMGKVIGKQGRIAKAIRTVVKAAATKENKRVVVEII</sequence>
<evidence type="ECO:0000256" key="1">
    <source>
        <dbReference type="ARBA" id="ARBA00022490"/>
    </source>
</evidence>
<dbReference type="SUPFAM" id="SSF54814">
    <property type="entry name" value="Prokaryotic type KH domain (KH-domain type II)"/>
    <property type="match status" value="1"/>
</dbReference>
<dbReference type="GO" id="GO:0005737">
    <property type="term" value="C:cytoplasm"/>
    <property type="evidence" value="ECO:0007669"/>
    <property type="project" value="UniProtKB-SubCell"/>
</dbReference>
<proteinExistence type="inferred from homology"/>
<comment type="function">
    <text evidence="3">A probable RNA chaperone. Forms a complex with KhpB which binds to cellular RNA and controls its expression. Plays a role in peptidoglycan (PG) homeostasis and cell length regulation.</text>
</comment>
<organism evidence="4 5">
    <name type="scientific">Oxobacter pfennigii</name>
    <dbReference type="NCBI Taxonomy" id="36849"/>
    <lineage>
        <taxon>Bacteria</taxon>
        <taxon>Bacillati</taxon>
        <taxon>Bacillota</taxon>
        <taxon>Clostridia</taxon>
        <taxon>Eubacteriales</taxon>
        <taxon>Clostridiaceae</taxon>
        <taxon>Oxobacter</taxon>
    </lineage>
</organism>
<dbReference type="NCBIfam" id="NF001748">
    <property type="entry name" value="PRK00468.1"/>
    <property type="match status" value="1"/>
</dbReference>
<dbReference type="GO" id="GO:0071555">
    <property type="term" value="P:cell wall organization"/>
    <property type="evidence" value="ECO:0007669"/>
    <property type="project" value="UniProtKB-KW"/>
</dbReference>
<dbReference type="GO" id="GO:0009252">
    <property type="term" value="P:peptidoglycan biosynthetic process"/>
    <property type="evidence" value="ECO:0007669"/>
    <property type="project" value="UniProtKB-UniRule"/>
</dbReference>
<protein>
    <recommendedName>
        <fullName evidence="3">RNA-binding protein KhpA</fullName>
    </recommendedName>
    <alternativeName>
        <fullName evidence="3">KH-domain protein A</fullName>
    </alternativeName>
</protein>
<dbReference type="Proteomes" id="UP000050326">
    <property type="component" value="Unassembled WGS sequence"/>
</dbReference>
<dbReference type="EMBL" id="LKET01000032">
    <property type="protein sequence ID" value="KPU43933.1"/>
    <property type="molecule type" value="Genomic_DNA"/>
</dbReference>
<dbReference type="CDD" id="cd22533">
    <property type="entry name" value="KH-II_YlqC-like"/>
    <property type="match status" value="1"/>
</dbReference>
<evidence type="ECO:0000313" key="5">
    <source>
        <dbReference type="Proteomes" id="UP000050326"/>
    </source>
</evidence>
<reference evidence="4 5" key="1">
    <citation type="submission" date="2015-09" db="EMBL/GenBank/DDBJ databases">
        <title>Genome sequence of Oxobacter pfennigii DSM 3222.</title>
        <authorList>
            <person name="Poehlein A."/>
            <person name="Bengelsdorf F.R."/>
            <person name="Schiel-Bengelsdorf B."/>
            <person name="Duerre P."/>
            <person name="Daniel R."/>
        </authorList>
    </citation>
    <scope>NUCLEOTIDE SEQUENCE [LARGE SCALE GENOMIC DNA]</scope>
    <source>
        <strain evidence="4 5">DSM 3222</strain>
    </source>
</reference>
<comment type="subunit">
    <text evidence="3">Forms a complex with KhpB.</text>
</comment>
<keyword evidence="1 3" id="KW-0963">Cytoplasm</keyword>